<comment type="similarity">
    <text evidence="12">Belongs to the TRAFAC class myosin-kinesin ATPase superfamily. Kinesin family.</text>
</comment>
<keyword evidence="9 12" id="KW-0505">Motor protein</keyword>
<evidence type="ECO:0000256" key="3">
    <source>
        <dbReference type="ARBA" id="ARBA00022618"/>
    </source>
</evidence>
<feature type="coiled-coil region" evidence="13">
    <location>
        <begin position="631"/>
        <end position="724"/>
    </location>
</feature>
<evidence type="ECO:0000256" key="12">
    <source>
        <dbReference type="PROSITE-ProRule" id="PRU00283"/>
    </source>
</evidence>
<evidence type="ECO:0000256" key="8">
    <source>
        <dbReference type="ARBA" id="ARBA00023054"/>
    </source>
</evidence>
<dbReference type="PANTHER" id="PTHR47970">
    <property type="entry name" value="KINESIN-LIKE PROTEIN KIF11"/>
    <property type="match status" value="1"/>
</dbReference>
<dbReference type="OrthoDB" id="2149067at2759"/>
<evidence type="ECO:0000256" key="6">
    <source>
        <dbReference type="ARBA" id="ARBA00022776"/>
    </source>
</evidence>
<dbReference type="GO" id="GO:0008017">
    <property type="term" value="F:microtubule binding"/>
    <property type="evidence" value="ECO:0007669"/>
    <property type="project" value="InterPro"/>
</dbReference>
<evidence type="ECO:0000256" key="4">
    <source>
        <dbReference type="ARBA" id="ARBA00022701"/>
    </source>
</evidence>
<feature type="domain" description="Kinesin motor" evidence="15">
    <location>
        <begin position="12"/>
        <end position="344"/>
    </location>
</feature>
<dbReference type="InterPro" id="IPR001752">
    <property type="entry name" value="Kinesin_motor_dom"/>
</dbReference>
<evidence type="ECO:0000256" key="7">
    <source>
        <dbReference type="ARBA" id="ARBA00022840"/>
    </source>
</evidence>
<keyword evidence="3" id="KW-0132">Cell division</keyword>
<dbReference type="GO" id="GO:0005524">
    <property type="term" value="F:ATP binding"/>
    <property type="evidence" value="ECO:0007669"/>
    <property type="project" value="UniProtKB-UniRule"/>
</dbReference>
<evidence type="ECO:0000313" key="16">
    <source>
        <dbReference type="EMBL" id="ORY52233.1"/>
    </source>
</evidence>
<evidence type="ECO:0000256" key="5">
    <source>
        <dbReference type="ARBA" id="ARBA00022741"/>
    </source>
</evidence>
<keyword evidence="5 12" id="KW-0547">Nucleotide-binding</keyword>
<feature type="binding site" evidence="12">
    <location>
        <begin position="95"/>
        <end position="102"/>
    </location>
    <ligand>
        <name>ATP</name>
        <dbReference type="ChEBI" id="CHEBI:30616"/>
    </ligand>
</feature>
<dbReference type="GO" id="GO:0005634">
    <property type="term" value="C:nucleus"/>
    <property type="evidence" value="ECO:0007669"/>
    <property type="project" value="TreeGrafter"/>
</dbReference>
<evidence type="ECO:0000259" key="15">
    <source>
        <dbReference type="PROSITE" id="PS50067"/>
    </source>
</evidence>
<accession>A0A1Y2CYW8</accession>
<protein>
    <submittedName>
        <fullName evidence="16">Kinesin-domain-containing protein</fullName>
    </submittedName>
</protein>
<feature type="compositionally biased region" description="Low complexity" evidence="14">
    <location>
        <begin position="1006"/>
        <end position="1017"/>
    </location>
</feature>
<dbReference type="Proteomes" id="UP000193920">
    <property type="component" value="Unassembled WGS sequence"/>
</dbReference>
<dbReference type="PANTHER" id="PTHR47970:SF12">
    <property type="entry name" value="KINESIN FAMILY MEMBER 11"/>
    <property type="match status" value="1"/>
</dbReference>
<reference evidence="16 17" key="1">
    <citation type="submission" date="2016-08" db="EMBL/GenBank/DDBJ databases">
        <title>A Parts List for Fungal Cellulosomes Revealed by Comparative Genomics.</title>
        <authorList>
            <consortium name="DOE Joint Genome Institute"/>
            <person name="Haitjema C.H."/>
            <person name="Gilmore S.P."/>
            <person name="Henske J.K."/>
            <person name="Solomon K.V."/>
            <person name="De Groot R."/>
            <person name="Kuo A."/>
            <person name="Mondo S.J."/>
            <person name="Salamov A.A."/>
            <person name="Labutti K."/>
            <person name="Zhao Z."/>
            <person name="Chiniquy J."/>
            <person name="Barry K."/>
            <person name="Brewer H.M."/>
            <person name="Purvine S.O."/>
            <person name="Wright A.T."/>
            <person name="Boxma B."/>
            <person name="Van Alen T."/>
            <person name="Hackstein J.H."/>
            <person name="Baker S.E."/>
            <person name="Grigoriev I.V."/>
            <person name="O'Malley M.A."/>
        </authorList>
    </citation>
    <scope>NUCLEOTIDE SEQUENCE [LARGE SCALE GENOMIC DNA]</scope>
    <source>
        <strain evidence="16 17">G1</strain>
    </source>
</reference>
<dbReference type="InterPro" id="IPR047149">
    <property type="entry name" value="KIF11-like"/>
</dbReference>
<proteinExistence type="inferred from homology"/>
<evidence type="ECO:0000256" key="1">
    <source>
        <dbReference type="ARBA" id="ARBA00004245"/>
    </source>
</evidence>
<dbReference type="PROSITE" id="PS50067">
    <property type="entry name" value="KINESIN_MOTOR_2"/>
    <property type="match status" value="1"/>
</dbReference>
<keyword evidence="7 12" id="KW-0067">ATP-binding</keyword>
<evidence type="ECO:0000256" key="14">
    <source>
        <dbReference type="SAM" id="MobiDB-lite"/>
    </source>
</evidence>
<organism evidence="16 17">
    <name type="scientific">Neocallimastix californiae</name>
    <dbReference type="NCBI Taxonomy" id="1754190"/>
    <lineage>
        <taxon>Eukaryota</taxon>
        <taxon>Fungi</taxon>
        <taxon>Fungi incertae sedis</taxon>
        <taxon>Chytridiomycota</taxon>
        <taxon>Chytridiomycota incertae sedis</taxon>
        <taxon>Neocallimastigomycetes</taxon>
        <taxon>Neocallimastigales</taxon>
        <taxon>Neocallimastigaceae</taxon>
        <taxon>Neocallimastix</taxon>
    </lineage>
</organism>
<feature type="region of interest" description="Disordered" evidence="14">
    <location>
        <begin position="989"/>
        <end position="1042"/>
    </location>
</feature>
<dbReference type="EMBL" id="MCOG01000093">
    <property type="protein sequence ID" value="ORY52233.1"/>
    <property type="molecule type" value="Genomic_DNA"/>
</dbReference>
<dbReference type="GO" id="GO:0072686">
    <property type="term" value="C:mitotic spindle"/>
    <property type="evidence" value="ECO:0007669"/>
    <property type="project" value="TreeGrafter"/>
</dbReference>
<dbReference type="InterPro" id="IPR027417">
    <property type="entry name" value="P-loop_NTPase"/>
</dbReference>
<dbReference type="Pfam" id="PF00225">
    <property type="entry name" value="Kinesin"/>
    <property type="match status" value="1"/>
</dbReference>
<name>A0A1Y2CYW8_9FUNG</name>
<dbReference type="STRING" id="1754190.A0A1Y2CYW8"/>
<keyword evidence="17" id="KW-1185">Reference proteome</keyword>
<evidence type="ECO:0000313" key="17">
    <source>
        <dbReference type="Proteomes" id="UP000193920"/>
    </source>
</evidence>
<dbReference type="GO" id="GO:0008574">
    <property type="term" value="F:plus-end-directed microtubule motor activity"/>
    <property type="evidence" value="ECO:0007669"/>
    <property type="project" value="TreeGrafter"/>
</dbReference>
<keyword evidence="8 13" id="KW-0175">Coiled coil</keyword>
<dbReference type="FunFam" id="3.40.850.10:FF:000051">
    <property type="entry name" value="Kinesin-like protein bimC"/>
    <property type="match status" value="1"/>
</dbReference>
<dbReference type="PROSITE" id="PS00411">
    <property type="entry name" value="KINESIN_MOTOR_1"/>
    <property type="match status" value="1"/>
</dbReference>
<evidence type="ECO:0000256" key="13">
    <source>
        <dbReference type="SAM" id="Coils"/>
    </source>
</evidence>
<evidence type="ECO:0000256" key="2">
    <source>
        <dbReference type="ARBA" id="ARBA00022490"/>
    </source>
</evidence>
<dbReference type="SUPFAM" id="SSF52540">
    <property type="entry name" value="P-loop containing nucleoside triphosphate hydrolases"/>
    <property type="match status" value="1"/>
</dbReference>
<gene>
    <name evidence="16" type="ORF">LY90DRAFT_456653</name>
</gene>
<dbReference type="PRINTS" id="PR00380">
    <property type="entry name" value="KINESINHEAVY"/>
</dbReference>
<keyword evidence="6" id="KW-0498">Mitosis</keyword>
<dbReference type="GO" id="GO:0005876">
    <property type="term" value="C:spindle microtubule"/>
    <property type="evidence" value="ECO:0007669"/>
    <property type="project" value="TreeGrafter"/>
</dbReference>
<comment type="caution">
    <text evidence="16">The sequence shown here is derived from an EMBL/GenBank/DDBJ whole genome shotgun (WGS) entry which is preliminary data.</text>
</comment>
<comment type="subcellular location">
    <subcellularLocation>
        <location evidence="1">Cytoplasm</location>
        <location evidence="1">Cytoskeleton</location>
    </subcellularLocation>
</comment>
<evidence type="ECO:0000256" key="9">
    <source>
        <dbReference type="ARBA" id="ARBA00023175"/>
    </source>
</evidence>
<dbReference type="InterPro" id="IPR019821">
    <property type="entry name" value="Kinesin_motor_CS"/>
</dbReference>
<dbReference type="InterPro" id="IPR036961">
    <property type="entry name" value="Kinesin_motor_dom_sf"/>
</dbReference>
<keyword evidence="2" id="KW-0963">Cytoplasm</keyword>
<keyword evidence="11" id="KW-0131">Cell cycle</keyword>
<evidence type="ECO:0000256" key="11">
    <source>
        <dbReference type="ARBA" id="ARBA00023306"/>
    </source>
</evidence>
<keyword evidence="4" id="KW-0493">Microtubule</keyword>
<dbReference type="GO" id="GO:0051301">
    <property type="term" value="P:cell division"/>
    <property type="evidence" value="ECO:0007669"/>
    <property type="project" value="UniProtKB-KW"/>
</dbReference>
<dbReference type="GO" id="GO:0000073">
    <property type="term" value="P:initial mitotic spindle pole body separation"/>
    <property type="evidence" value="ECO:0007669"/>
    <property type="project" value="UniProtKB-ARBA"/>
</dbReference>
<feature type="coiled-coil region" evidence="13">
    <location>
        <begin position="418"/>
        <end position="459"/>
    </location>
</feature>
<dbReference type="Gene3D" id="3.40.850.10">
    <property type="entry name" value="Kinesin motor domain"/>
    <property type="match status" value="1"/>
</dbReference>
<keyword evidence="10" id="KW-0206">Cytoskeleton</keyword>
<dbReference type="SMART" id="SM00129">
    <property type="entry name" value="KISc"/>
    <property type="match status" value="1"/>
</dbReference>
<evidence type="ECO:0000256" key="10">
    <source>
        <dbReference type="ARBA" id="ARBA00023212"/>
    </source>
</evidence>
<dbReference type="GO" id="GO:0007018">
    <property type="term" value="P:microtubule-based movement"/>
    <property type="evidence" value="ECO:0007669"/>
    <property type="project" value="InterPro"/>
</dbReference>
<sequence>MSSIKDIKKESNIQVVVRIRPPTEKEILEGYPISVSPKDSNQVVAIPPHATTTRTFTFDKVFGQHDSQATIYNEIVSPMIKEVLEGYNCTIFAYGQTGTGKTYTMEGDLTEIKKDNIVIEKDCGMIPRALDELFNYLNQDGIEYSLRVSCIEIYNEQLKDLLTSDTSLKLQFYENSLKKVMVKNLEEIPVKNVFDAIQLFQKGMNERKTASTNYNERSSRSHCVYSITVHITENTQDQDLIKIGKLNLVDLAGSESIGRSGAENKQAREAGIINQSLLALGRVINSLVEKAQHIPYRESKLTRLLQDSLGGKTKTCIIATVSPTRYNIEESLSTLDYAFRAKNIRNKPEVNQHMTKKALIQDYMSEIKQLKNMLRCAREKDGVYLSNEDYNQLKFSCSVNEEENRRLKKLLDSQDDEISGLKHSLKDKSDELQDLKVQIDKNLQTIMQKELDIRNLQQNLTEESVLLKSHMLTEDNLNTILNDLNQILKKCSLELYKYHLFTDKKLSLERDNRKIFNDFRNNVIRFMEELIIRLDIIKSRNNEYDTFLFNTIKDFITNKIKSLNDISNDINNKFQERKSTIQKFNISSIEHITTNENIYQSMKDYNSKFMEDFYALFNNNMLNVEDEFNSVNNAFDNKNEMINQYNELIEKEISNFKEDLSSFINLIMNQMISVKNNIIEQKNKEISELKRTIELINNKKSMELKKINDDKNKLLNNIKELIETFSNTHSKVFTETIEPVKETLTMLSNNMEGEIKQFNTEINEIETTINKNNNSFNNDIISLKSKIETNSKDNVDFINNSKDKFNRFNKLLNEDMEKISKQIDDYINFNTDSLSDLEIKTNEYKTSNKLFNENILLEVENDRLFINKYYNDNIKSYDEFLDSIIKNHNENEHIKTDNYNDYQSVSEQLNDNLIKSNTIFKENPLLNEAPEKNKYYNIYSWKITPNHDNIINNYRELCKEKKENLIIENQIINEEISMNYANNNGNENGEINMNDISDNRNENDEINMNDINDNGNESENENKNENENENENYIIDNSESDSKTYNENINDEFNEDYDCNNENENKINNMKNTEIIKSFEEETENIIDFTVNDISIKKLLYLSNNNINYDYKEKKLEKLEEEDKLFNYELIKNNFKSNSLSNTKCNNENSLVKGLNVINSSSDNENNISSDLDKKLNIENDNNLNIIELNSSSEFIENNDISINENYISNEFESINSQNLSNEISENKLPFDELENNENLNMISEDTIEIIINRKENDDFSIDSDSSIGSNISRKSVKNNKNLLKSKNNQKTKSIQKMDSAIELEEKLNKGKYKLTSNDDSDEMKINKNLDVSLRNIKKNISMSSINNVRDSLVTRKTFKNQKPLSGFNFIEKKKPISRSSSVPNTPTVVNKHKKLLRSEDDLSLKNVQAIKFIKPAIEPF</sequence>